<evidence type="ECO:0000256" key="1">
    <source>
        <dbReference type="SAM" id="Coils"/>
    </source>
</evidence>
<dbReference type="AlphaFoldDB" id="A0A371JA97"/>
<keyword evidence="3" id="KW-1185">Reference proteome</keyword>
<gene>
    <name evidence="2" type="ORF">CHL78_000585</name>
</gene>
<name>A0A371JA97_9FIRM</name>
<dbReference type="EMBL" id="NOJY02000001">
    <property type="protein sequence ID" value="RDY29699.1"/>
    <property type="molecule type" value="Genomic_DNA"/>
</dbReference>
<dbReference type="Proteomes" id="UP000215694">
    <property type="component" value="Unassembled WGS sequence"/>
</dbReference>
<keyword evidence="1" id="KW-0175">Coiled coil</keyword>
<comment type="caution">
    <text evidence="2">The sequence shown here is derived from an EMBL/GenBank/DDBJ whole genome shotgun (WGS) entry which is preliminary data.</text>
</comment>
<organism evidence="2 3">
    <name type="scientific">Romboutsia weinsteinii</name>
    <dbReference type="NCBI Taxonomy" id="2020949"/>
    <lineage>
        <taxon>Bacteria</taxon>
        <taxon>Bacillati</taxon>
        <taxon>Bacillota</taxon>
        <taxon>Clostridia</taxon>
        <taxon>Peptostreptococcales</taxon>
        <taxon>Peptostreptococcaceae</taxon>
        <taxon>Romboutsia</taxon>
    </lineage>
</organism>
<proteinExistence type="predicted"/>
<accession>A0A371JA97</accession>
<dbReference type="RefSeq" id="WP_094368770.1">
    <property type="nucleotide sequence ID" value="NZ_NOJY02000001.1"/>
</dbReference>
<protein>
    <submittedName>
        <fullName evidence="2">Uncharacterized protein</fullName>
    </submittedName>
</protein>
<sequence>MNKLESIKLFQDIQLVSEKYKHLELENNESELEVNLKLQSLIQFYKSKIDELKSRANFISRQTRDELKNSNSKDIYKASIDLNNFAHHKYNALKESNINSIAINLMVQPTIDELILVNDSIRNKDYLKNKNTYFYIYEKIVINAFMIFLALKDMDMEQDNIHNLSQGILSQIQTLSIISM</sequence>
<evidence type="ECO:0000313" key="3">
    <source>
        <dbReference type="Proteomes" id="UP000215694"/>
    </source>
</evidence>
<feature type="coiled-coil region" evidence="1">
    <location>
        <begin position="13"/>
        <end position="62"/>
    </location>
</feature>
<evidence type="ECO:0000313" key="2">
    <source>
        <dbReference type="EMBL" id="RDY29699.1"/>
    </source>
</evidence>
<dbReference type="OrthoDB" id="1752254at2"/>
<reference evidence="2 3" key="1">
    <citation type="journal article" date="2017" name="Genome Announc.">
        <title>Draft Genome Sequence of Romboutsia weinsteinii sp. nov. Strain CCRI-19649(T) Isolated from Surface Water.</title>
        <authorList>
            <person name="Maheux A.F."/>
            <person name="Boudreau D.K."/>
            <person name="Berube E."/>
            <person name="Boissinot M."/>
            <person name="Cantin P."/>
            <person name="Raymond F."/>
            <person name="Corbeil J."/>
            <person name="Omar R.F."/>
            <person name="Bergeron M.G."/>
        </authorList>
    </citation>
    <scope>NUCLEOTIDE SEQUENCE [LARGE SCALE GENOMIC DNA]</scope>
    <source>
        <strain evidence="2 3">CCRI-19649</strain>
    </source>
</reference>